<dbReference type="Proteomes" id="UP000027073">
    <property type="component" value="Unassembled WGS sequence"/>
</dbReference>
<name>A0A067NFE0_PLEO1</name>
<sequence>FDDEDADIILRSSDGVDFYVYKLILTLASPIFRDMFLLPDSASNAREGDKALVDMHENSDVLDTLL</sequence>
<gene>
    <name evidence="2" type="ORF">PLEOSDRAFT_1026967</name>
</gene>
<accession>A0A067NFE0</accession>
<evidence type="ECO:0000313" key="3">
    <source>
        <dbReference type="Proteomes" id="UP000027073"/>
    </source>
</evidence>
<dbReference type="InterPro" id="IPR011333">
    <property type="entry name" value="SKP1/BTB/POZ_sf"/>
</dbReference>
<evidence type="ECO:0000313" key="2">
    <source>
        <dbReference type="EMBL" id="KDQ22481.1"/>
    </source>
</evidence>
<dbReference type="OrthoDB" id="3357985at2759"/>
<evidence type="ECO:0000259" key="1">
    <source>
        <dbReference type="PROSITE" id="PS50097"/>
    </source>
</evidence>
<dbReference type="Gene3D" id="3.30.710.10">
    <property type="entry name" value="Potassium Channel Kv1.1, Chain A"/>
    <property type="match status" value="1"/>
</dbReference>
<proteinExistence type="predicted"/>
<dbReference type="VEuPathDB" id="FungiDB:PLEOSDRAFT_1026967"/>
<dbReference type="InterPro" id="IPR000210">
    <property type="entry name" value="BTB/POZ_dom"/>
</dbReference>
<dbReference type="SUPFAM" id="SSF54695">
    <property type="entry name" value="POZ domain"/>
    <property type="match status" value="1"/>
</dbReference>
<dbReference type="HOGENOM" id="CLU_188781_0_0_1"/>
<dbReference type="PROSITE" id="PS50097">
    <property type="entry name" value="BTB"/>
    <property type="match status" value="1"/>
</dbReference>
<organism evidence="2 3">
    <name type="scientific">Pleurotus ostreatus (strain PC15)</name>
    <name type="common">Oyster mushroom</name>
    <dbReference type="NCBI Taxonomy" id="1137138"/>
    <lineage>
        <taxon>Eukaryota</taxon>
        <taxon>Fungi</taxon>
        <taxon>Dikarya</taxon>
        <taxon>Basidiomycota</taxon>
        <taxon>Agaricomycotina</taxon>
        <taxon>Agaricomycetes</taxon>
        <taxon>Agaricomycetidae</taxon>
        <taxon>Agaricales</taxon>
        <taxon>Pleurotineae</taxon>
        <taxon>Pleurotaceae</taxon>
        <taxon>Pleurotus</taxon>
    </lineage>
</organism>
<dbReference type="Pfam" id="PF00651">
    <property type="entry name" value="BTB"/>
    <property type="match status" value="1"/>
</dbReference>
<feature type="domain" description="BTB" evidence="1">
    <location>
        <begin position="6"/>
        <end position="66"/>
    </location>
</feature>
<dbReference type="AlphaFoldDB" id="A0A067NFE0"/>
<dbReference type="EMBL" id="KL198014">
    <property type="protein sequence ID" value="KDQ22481.1"/>
    <property type="molecule type" value="Genomic_DNA"/>
</dbReference>
<reference evidence="3" key="1">
    <citation type="journal article" date="2014" name="Proc. Natl. Acad. Sci. U.S.A.">
        <title>Extensive sampling of basidiomycete genomes demonstrates inadequacy of the white-rot/brown-rot paradigm for wood decay fungi.</title>
        <authorList>
            <person name="Riley R."/>
            <person name="Salamov A.A."/>
            <person name="Brown D.W."/>
            <person name="Nagy L.G."/>
            <person name="Floudas D."/>
            <person name="Held B.W."/>
            <person name="Levasseur A."/>
            <person name="Lombard V."/>
            <person name="Morin E."/>
            <person name="Otillar R."/>
            <person name="Lindquist E.A."/>
            <person name="Sun H."/>
            <person name="LaButti K.M."/>
            <person name="Schmutz J."/>
            <person name="Jabbour D."/>
            <person name="Luo H."/>
            <person name="Baker S.E."/>
            <person name="Pisabarro A.G."/>
            <person name="Walton J.D."/>
            <person name="Blanchette R.A."/>
            <person name="Henrissat B."/>
            <person name="Martin F."/>
            <person name="Cullen D."/>
            <person name="Hibbett D.S."/>
            <person name="Grigoriev I.V."/>
        </authorList>
    </citation>
    <scope>NUCLEOTIDE SEQUENCE [LARGE SCALE GENOMIC DNA]</scope>
    <source>
        <strain evidence="3">PC15</strain>
    </source>
</reference>
<feature type="non-terminal residue" evidence="2">
    <location>
        <position position="1"/>
    </location>
</feature>
<feature type="non-terminal residue" evidence="2">
    <location>
        <position position="66"/>
    </location>
</feature>
<dbReference type="InParanoid" id="A0A067NFE0"/>
<protein>
    <recommendedName>
        <fullName evidence="1">BTB domain-containing protein</fullName>
    </recommendedName>
</protein>